<dbReference type="InParanoid" id="C1FE22"/>
<dbReference type="KEGG" id="mis:MICPUN_55271"/>
<dbReference type="OMA" id="GAFALCY"/>
<dbReference type="Proteomes" id="UP000002009">
    <property type="component" value="Chromosome 1"/>
</dbReference>
<evidence type="ECO:0008006" key="4">
    <source>
        <dbReference type="Google" id="ProtNLM"/>
    </source>
</evidence>
<organism evidence="2 3">
    <name type="scientific">Micromonas commoda (strain RCC299 / NOUM17 / CCMP2709)</name>
    <name type="common">Picoplanktonic green alga</name>
    <dbReference type="NCBI Taxonomy" id="296587"/>
    <lineage>
        <taxon>Eukaryota</taxon>
        <taxon>Viridiplantae</taxon>
        <taxon>Chlorophyta</taxon>
        <taxon>Mamiellophyceae</taxon>
        <taxon>Mamiellales</taxon>
        <taxon>Mamiellaceae</taxon>
        <taxon>Micromonas</taxon>
    </lineage>
</organism>
<gene>
    <name evidence="2" type="ORF">MICPUN_55271</name>
</gene>
<keyword evidence="3" id="KW-1185">Reference proteome</keyword>
<reference evidence="2 3" key="1">
    <citation type="journal article" date="2009" name="Science">
        <title>Green evolution and dynamic adaptations revealed by genomes of the marine picoeukaryotes Micromonas.</title>
        <authorList>
            <person name="Worden A.Z."/>
            <person name="Lee J.H."/>
            <person name="Mock T."/>
            <person name="Rouze P."/>
            <person name="Simmons M.P."/>
            <person name="Aerts A.L."/>
            <person name="Allen A.E."/>
            <person name="Cuvelier M.L."/>
            <person name="Derelle E."/>
            <person name="Everett M.V."/>
            <person name="Foulon E."/>
            <person name="Grimwood J."/>
            <person name="Gundlach H."/>
            <person name="Henrissat B."/>
            <person name="Napoli C."/>
            <person name="McDonald S.M."/>
            <person name="Parker M.S."/>
            <person name="Rombauts S."/>
            <person name="Salamov A."/>
            <person name="Von Dassow P."/>
            <person name="Badger J.H."/>
            <person name="Coutinho P.M."/>
            <person name="Demir E."/>
            <person name="Dubchak I."/>
            <person name="Gentemann C."/>
            <person name="Eikrem W."/>
            <person name="Gready J.E."/>
            <person name="John U."/>
            <person name="Lanier W."/>
            <person name="Lindquist E.A."/>
            <person name="Lucas S."/>
            <person name="Mayer K.F."/>
            <person name="Moreau H."/>
            <person name="Not F."/>
            <person name="Otillar R."/>
            <person name="Panaud O."/>
            <person name="Pangilinan J."/>
            <person name="Paulsen I."/>
            <person name="Piegu B."/>
            <person name="Poliakov A."/>
            <person name="Robbens S."/>
            <person name="Schmutz J."/>
            <person name="Toulza E."/>
            <person name="Wyss T."/>
            <person name="Zelensky A."/>
            <person name="Zhou K."/>
            <person name="Armbrust E.V."/>
            <person name="Bhattacharya D."/>
            <person name="Goodenough U.W."/>
            <person name="Van de Peer Y."/>
            <person name="Grigoriev I.V."/>
        </authorList>
    </citation>
    <scope>NUCLEOTIDE SEQUENCE [LARGE SCALE GENOMIC DNA]</scope>
    <source>
        <strain evidence="3">RCC299 / NOUM17</strain>
    </source>
</reference>
<keyword evidence="1" id="KW-1133">Transmembrane helix</keyword>
<protein>
    <recommendedName>
        <fullName evidence="4">Transmembrane protein 218</fullName>
    </recommendedName>
</protein>
<dbReference type="RefSeq" id="XP_002507233.1">
    <property type="nucleotide sequence ID" value="XM_002507187.1"/>
</dbReference>
<dbReference type="AlphaFoldDB" id="C1FE22"/>
<dbReference type="GeneID" id="8250548"/>
<keyword evidence="1" id="KW-0812">Transmembrane</keyword>
<evidence type="ECO:0000313" key="3">
    <source>
        <dbReference type="Proteomes" id="UP000002009"/>
    </source>
</evidence>
<feature type="transmembrane region" description="Helical" evidence="1">
    <location>
        <begin position="80"/>
        <end position="103"/>
    </location>
</feature>
<dbReference type="EMBL" id="CP001574">
    <property type="protein sequence ID" value="ACO68491.1"/>
    <property type="molecule type" value="Genomic_DNA"/>
</dbReference>
<dbReference type="OrthoDB" id="1731724at2759"/>
<evidence type="ECO:0000313" key="2">
    <source>
        <dbReference type="EMBL" id="ACO68491.1"/>
    </source>
</evidence>
<feature type="transmembrane region" description="Helical" evidence="1">
    <location>
        <begin position="33"/>
        <end position="53"/>
    </location>
</feature>
<name>C1FE22_MICCC</name>
<evidence type="ECO:0000256" key="1">
    <source>
        <dbReference type="SAM" id="Phobius"/>
    </source>
</evidence>
<keyword evidence="1" id="KW-0472">Membrane</keyword>
<sequence>MSLIMGVGSGVLALALLLIGAFALCYLGQGGRHSSRVTAIVSIIFVMIAILLLSSPRGDTRRTDIEAEIEGYDNRVTQRALMMSSMTLAIVSAISALGAFHILPPAYAKTIDEHSGIVKIKS</sequence>
<accession>C1FE22</accession>
<proteinExistence type="predicted"/>